<proteinExistence type="predicted"/>
<gene>
    <name evidence="2" type="ORF">KXQ929_LOCUS51678</name>
</gene>
<dbReference type="Proteomes" id="UP000663868">
    <property type="component" value="Unassembled WGS sequence"/>
</dbReference>
<organism evidence="2 3">
    <name type="scientific">Adineta steineri</name>
    <dbReference type="NCBI Taxonomy" id="433720"/>
    <lineage>
        <taxon>Eukaryota</taxon>
        <taxon>Metazoa</taxon>
        <taxon>Spiralia</taxon>
        <taxon>Gnathifera</taxon>
        <taxon>Rotifera</taxon>
        <taxon>Eurotatoria</taxon>
        <taxon>Bdelloidea</taxon>
        <taxon>Adinetida</taxon>
        <taxon>Adinetidae</taxon>
        <taxon>Adineta</taxon>
    </lineage>
</organism>
<dbReference type="EMBL" id="CAJOBB010025986">
    <property type="protein sequence ID" value="CAF4412489.1"/>
    <property type="molecule type" value="Genomic_DNA"/>
</dbReference>
<evidence type="ECO:0000313" key="3">
    <source>
        <dbReference type="Proteomes" id="UP000663868"/>
    </source>
</evidence>
<dbReference type="GO" id="GO:0009100">
    <property type="term" value="P:glycoprotein metabolic process"/>
    <property type="evidence" value="ECO:0007669"/>
    <property type="project" value="TreeGrafter"/>
</dbReference>
<comment type="caution">
    <text evidence="2">The sequence shown here is derived from an EMBL/GenBank/DDBJ whole genome shotgun (WGS) entry which is preliminary data.</text>
</comment>
<evidence type="ECO:0000256" key="1">
    <source>
        <dbReference type="SAM" id="MobiDB-lite"/>
    </source>
</evidence>
<dbReference type="AlphaFoldDB" id="A0A820PW43"/>
<dbReference type="InterPro" id="IPR051822">
    <property type="entry name" value="Glycosyl_Hydrolase_84"/>
</dbReference>
<reference evidence="2" key="1">
    <citation type="submission" date="2021-02" db="EMBL/GenBank/DDBJ databases">
        <authorList>
            <person name="Nowell W R."/>
        </authorList>
    </citation>
    <scope>NUCLEOTIDE SEQUENCE</scope>
</reference>
<name>A0A820PW43_9BILA</name>
<sequence>MLANPNCEFELNFIPLNTLGQWFESLKINEKREKIDDNDDDDSIQTSEIYHVDKAFHQSLIQWLPEFNKVKSANDSQHNPKIDNSPQAMSPKTIISSLNDEDSQDSINENTQSSSSSSKVHTMECDGHGNSLDLTIDDIRLLVE</sequence>
<dbReference type="GO" id="GO:0016231">
    <property type="term" value="F:beta-N-acetylglucosaminidase activity"/>
    <property type="evidence" value="ECO:0007669"/>
    <property type="project" value="TreeGrafter"/>
</dbReference>
<dbReference type="PANTHER" id="PTHR13170">
    <property type="entry name" value="O-GLCNACASE"/>
    <property type="match status" value="1"/>
</dbReference>
<feature type="region of interest" description="Disordered" evidence="1">
    <location>
        <begin position="72"/>
        <end position="129"/>
    </location>
</feature>
<feature type="non-terminal residue" evidence="2">
    <location>
        <position position="144"/>
    </location>
</feature>
<feature type="compositionally biased region" description="Polar residues" evidence="1">
    <location>
        <begin position="72"/>
        <end position="98"/>
    </location>
</feature>
<dbReference type="PANTHER" id="PTHR13170:SF16">
    <property type="entry name" value="PROTEIN O-GLCNACASE"/>
    <property type="match status" value="1"/>
</dbReference>
<evidence type="ECO:0000313" key="2">
    <source>
        <dbReference type="EMBL" id="CAF4412489.1"/>
    </source>
</evidence>
<protein>
    <submittedName>
        <fullName evidence="2">Uncharacterized protein</fullName>
    </submittedName>
</protein>
<accession>A0A820PW43</accession>